<evidence type="ECO:0000313" key="3">
    <source>
        <dbReference type="WBParaSite" id="SSLN_0001557601-mRNA-1"/>
    </source>
</evidence>
<sequence length="186" mass="21541">MGVETLANGDKAEYASQFYQSVYTNHARFLRPSVDNLPTASISHILYSEFLIRWEFKELKVSKFPGPDELPPKLLKEFTIELSSRLSVLFQKQMRGDLLQTFRIVKGLDGCLQFSDLFEFAATTHLRGHPLKLRFQEARLDVRKFAFSVRGVTPRNAFSEDVVMSPSLERNKRNVDSFMFQNEPER</sequence>
<dbReference type="OrthoDB" id="9390935at2759"/>
<dbReference type="EMBL" id="UYSU01039521">
    <property type="protein sequence ID" value="VDM01401.1"/>
    <property type="molecule type" value="Genomic_DNA"/>
</dbReference>
<organism evidence="3">
    <name type="scientific">Schistocephalus solidus</name>
    <name type="common">Tapeworm</name>
    <dbReference type="NCBI Taxonomy" id="70667"/>
    <lineage>
        <taxon>Eukaryota</taxon>
        <taxon>Metazoa</taxon>
        <taxon>Spiralia</taxon>
        <taxon>Lophotrochozoa</taxon>
        <taxon>Platyhelminthes</taxon>
        <taxon>Cestoda</taxon>
        <taxon>Eucestoda</taxon>
        <taxon>Diphyllobothriidea</taxon>
        <taxon>Diphyllobothriidae</taxon>
        <taxon>Schistocephalus</taxon>
    </lineage>
</organism>
<proteinExistence type="predicted"/>
<gene>
    <name evidence="1" type="ORF">SSLN_LOCUS15015</name>
</gene>
<dbReference type="WBParaSite" id="SSLN_0001557601-mRNA-1">
    <property type="protein sequence ID" value="SSLN_0001557601-mRNA-1"/>
    <property type="gene ID" value="SSLN_0001557601"/>
</dbReference>
<reference evidence="3" key="1">
    <citation type="submission" date="2016-06" db="UniProtKB">
        <authorList>
            <consortium name="WormBaseParasite"/>
        </authorList>
    </citation>
    <scope>IDENTIFICATION</scope>
</reference>
<protein>
    <submittedName>
        <fullName evidence="1 3">Uncharacterized protein</fullName>
    </submittedName>
</protein>
<dbReference type="Proteomes" id="UP000275846">
    <property type="component" value="Unassembled WGS sequence"/>
</dbReference>
<evidence type="ECO:0000313" key="2">
    <source>
        <dbReference type="Proteomes" id="UP000275846"/>
    </source>
</evidence>
<evidence type="ECO:0000313" key="1">
    <source>
        <dbReference type="EMBL" id="VDM01401.1"/>
    </source>
</evidence>
<dbReference type="AlphaFoldDB" id="A0A183TEW7"/>
<reference evidence="1 2" key="2">
    <citation type="submission" date="2018-11" db="EMBL/GenBank/DDBJ databases">
        <authorList>
            <consortium name="Pathogen Informatics"/>
        </authorList>
    </citation>
    <scope>NUCLEOTIDE SEQUENCE [LARGE SCALE GENOMIC DNA]</scope>
    <source>
        <strain evidence="1 2">NST_G2</strain>
    </source>
</reference>
<keyword evidence="2" id="KW-1185">Reference proteome</keyword>
<name>A0A183TEW7_SCHSO</name>
<accession>A0A183TEW7</accession>